<organism evidence="11 12">
    <name type="scientific">Dactylosporangium cerinum</name>
    <dbReference type="NCBI Taxonomy" id="1434730"/>
    <lineage>
        <taxon>Bacteria</taxon>
        <taxon>Bacillati</taxon>
        <taxon>Actinomycetota</taxon>
        <taxon>Actinomycetes</taxon>
        <taxon>Micromonosporales</taxon>
        <taxon>Micromonosporaceae</taxon>
        <taxon>Dactylosporangium</taxon>
    </lineage>
</organism>
<dbReference type="Proteomes" id="UP001595912">
    <property type="component" value="Unassembled WGS sequence"/>
</dbReference>
<dbReference type="EC" id="2.7.13.3" evidence="2"/>
<evidence type="ECO:0000313" key="12">
    <source>
        <dbReference type="Proteomes" id="UP001595912"/>
    </source>
</evidence>
<feature type="transmembrane region" description="Helical" evidence="9">
    <location>
        <begin position="193"/>
        <end position="215"/>
    </location>
</feature>
<feature type="transmembrane region" description="Helical" evidence="9">
    <location>
        <begin position="227"/>
        <end position="250"/>
    </location>
</feature>
<keyword evidence="12" id="KW-1185">Reference proteome</keyword>
<evidence type="ECO:0000256" key="6">
    <source>
        <dbReference type="ARBA" id="ARBA00022777"/>
    </source>
</evidence>
<evidence type="ECO:0000256" key="8">
    <source>
        <dbReference type="ARBA" id="ARBA00023012"/>
    </source>
</evidence>
<dbReference type="PANTHER" id="PTHR24421:SF10">
    <property type="entry name" value="NITRATE_NITRITE SENSOR PROTEIN NARQ"/>
    <property type="match status" value="1"/>
</dbReference>
<feature type="transmembrane region" description="Helical" evidence="9">
    <location>
        <begin position="18"/>
        <end position="39"/>
    </location>
</feature>
<proteinExistence type="predicted"/>
<dbReference type="Pfam" id="PF07730">
    <property type="entry name" value="HisKA_3"/>
    <property type="match status" value="1"/>
</dbReference>
<evidence type="ECO:0000256" key="5">
    <source>
        <dbReference type="ARBA" id="ARBA00022741"/>
    </source>
</evidence>
<evidence type="ECO:0000313" key="11">
    <source>
        <dbReference type="EMBL" id="MFC5004091.1"/>
    </source>
</evidence>
<keyword evidence="3" id="KW-0597">Phosphoprotein</keyword>
<dbReference type="InterPro" id="IPR011712">
    <property type="entry name" value="Sig_transdc_His_kin_sub3_dim/P"/>
</dbReference>
<keyword evidence="8" id="KW-0902">Two-component regulatory system</keyword>
<comment type="caution">
    <text evidence="11">The sequence shown here is derived from an EMBL/GenBank/DDBJ whole genome shotgun (WGS) entry which is preliminary data.</text>
</comment>
<keyword evidence="7" id="KW-0067">ATP-binding</keyword>
<evidence type="ECO:0000256" key="4">
    <source>
        <dbReference type="ARBA" id="ARBA00022679"/>
    </source>
</evidence>
<evidence type="ECO:0000256" key="2">
    <source>
        <dbReference type="ARBA" id="ARBA00012438"/>
    </source>
</evidence>
<evidence type="ECO:0000259" key="10">
    <source>
        <dbReference type="Pfam" id="PF07730"/>
    </source>
</evidence>
<evidence type="ECO:0000256" key="1">
    <source>
        <dbReference type="ARBA" id="ARBA00000085"/>
    </source>
</evidence>
<feature type="transmembrane region" description="Helical" evidence="9">
    <location>
        <begin position="262"/>
        <end position="285"/>
    </location>
</feature>
<evidence type="ECO:0000256" key="3">
    <source>
        <dbReference type="ARBA" id="ARBA00022553"/>
    </source>
</evidence>
<feature type="transmembrane region" description="Helical" evidence="9">
    <location>
        <begin position="79"/>
        <end position="98"/>
    </location>
</feature>
<gene>
    <name evidence="11" type="ORF">ACFPIJ_40480</name>
</gene>
<feature type="transmembrane region" description="Helical" evidence="9">
    <location>
        <begin position="110"/>
        <end position="133"/>
    </location>
</feature>
<dbReference type="EMBL" id="JBHSIU010000054">
    <property type="protein sequence ID" value="MFC5004091.1"/>
    <property type="molecule type" value="Genomic_DNA"/>
</dbReference>
<evidence type="ECO:0000256" key="9">
    <source>
        <dbReference type="SAM" id="Phobius"/>
    </source>
</evidence>
<comment type="catalytic activity">
    <reaction evidence="1">
        <text>ATP + protein L-histidine = ADP + protein N-phospho-L-histidine.</text>
        <dbReference type="EC" id="2.7.13.3"/>
    </reaction>
</comment>
<keyword evidence="9" id="KW-1133">Transmembrane helix</keyword>
<dbReference type="RefSeq" id="WP_380123616.1">
    <property type="nucleotide sequence ID" value="NZ_JBHSIU010000054.1"/>
</dbReference>
<keyword evidence="5" id="KW-0547">Nucleotide-binding</keyword>
<keyword evidence="6 11" id="KW-0418">Kinase</keyword>
<keyword evidence="9" id="KW-0812">Transmembrane</keyword>
<protein>
    <recommendedName>
        <fullName evidence="2">histidine kinase</fullName>
        <ecNumber evidence="2">2.7.13.3</ecNumber>
    </recommendedName>
</protein>
<feature type="transmembrane region" description="Helical" evidence="9">
    <location>
        <begin position="51"/>
        <end position="72"/>
    </location>
</feature>
<dbReference type="GO" id="GO:0016301">
    <property type="term" value="F:kinase activity"/>
    <property type="evidence" value="ECO:0007669"/>
    <property type="project" value="UniProtKB-KW"/>
</dbReference>
<keyword evidence="9" id="KW-0472">Membrane</keyword>
<name>A0ABV9W5X9_9ACTN</name>
<dbReference type="Gene3D" id="6.10.250.2870">
    <property type="match status" value="1"/>
</dbReference>
<dbReference type="PANTHER" id="PTHR24421">
    <property type="entry name" value="NITRATE/NITRITE SENSOR PROTEIN NARX-RELATED"/>
    <property type="match status" value="1"/>
</dbReference>
<feature type="transmembrane region" description="Helical" evidence="9">
    <location>
        <begin position="145"/>
        <end position="163"/>
    </location>
</feature>
<reference evidence="12" key="1">
    <citation type="journal article" date="2019" name="Int. J. Syst. Evol. Microbiol.">
        <title>The Global Catalogue of Microorganisms (GCM) 10K type strain sequencing project: providing services to taxonomists for standard genome sequencing and annotation.</title>
        <authorList>
            <consortium name="The Broad Institute Genomics Platform"/>
            <consortium name="The Broad Institute Genome Sequencing Center for Infectious Disease"/>
            <person name="Wu L."/>
            <person name="Ma J."/>
        </authorList>
    </citation>
    <scope>NUCLEOTIDE SEQUENCE [LARGE SCALE GENOMIC DNA]</scope>
    <source>
        <strain evidence="12">CGMCC 4.7152</strain>
    </source>
</reference>
<accession>A0ABV9W5X9</accession>
<evidence type="ECO:0000256" key="7">
    <source>
        <dbReference type="ARBA" id="ARBA00022840"/>
    </source>
</evidence>
<sequence>MGGARGELTSRWIERYRFALPASGLVCAVVSTLLVATAGPVVTTYAAASPWLAVAALTPGLLLILIGSATVVLRTLGRIGALAVLSGIGWLAPIWVGWQTETATVPGAALVRSLGMVVVPLLMPVVLHVTLAYPGGRLPAAAARLLVGTGYAAAAIAGVGRALCYDPFLDQHCWSNCTTNVLLVHNSPALARVFGAFGLWTAVATGLSAVGAVVWRLVRASPVGRATLWPALVPAAAVALGEVASAGAILDNPAESPFRQPFAMLYLLRGAALTLLAAGLAGSLLRAHRRRSAVTRLADDLGAAPSLGSLRSVLAETLGDNRLRVAYWLPDAGRYVDAAGQAFETGPGRDRAVTSVRRGGEPVAVIVHDRALDDGRRLEREIGAAARLAIDNERLRAAMLAELEGLRAARVRILETGDRARRQTERDLHDGAQQRLLAVTYELRLARADAEAAGDGRLAAELDGAVHEAQAALAELREIAQGIYPTILDEAGLGPALATVADSAQVAVDIGDVPAERLPEQVERVAYFTVREAVQAAARHGQDAMSVDIRRAPGKLVVTVDGVPVEAYHHVADQVGALGGQFAVEGDRLRAEIPCDSLLPMTCC</sequence>
<feature type="domain" description="Signal transduction histidine kinase subgroup 3 dimerisation and phosphoacceptor" evidence="10">
    <location>
        <begin position="421"/>
        <end position="486"/>
    </location>
</feature>
<dbReference type="InterPro" id="IPR050482">
    <property type="entry name" value="Sensor_HK_TwoCompSys"/>
</dbReference>
<keyword evidence="4" id="KW-0808">Transferase</keyword>